<evidence type="ECO:0008006" key="3">
    <source>
        <dbReference type="Google" id="ProtNLM"/>
    </source>
</evidence>
<dbReference type="Proteomes" id="UP000230007">
    <property type="component" value="Unassembled WGS sequence"/>
</dbReference>
<sequence length="71" mass="8416">MGIIVKRRDGEQPMSLIYRFTKKIQQSGVLREAKKRRFSRRRVTRNKRHDSAIYKAGMSAKILKERKQGLI</sequence>
<accession>A0A2H0ALS1</accession>
<organism evidence="1 2">
    <name type="scientific">Candidatus Colwellbacteria bacterium CG23_combo_of_CG06-09_8_20_14_all_42_19</name>
    <dbReference type="NCBI Taxonomy" id="1974541"/>
    <lineage>
        <taxon>Bacteria</taxon>
        <taxon>Candidatus Colwelliibacteriota</taxon>
    </lineage>
</organism>
<proteinExistence type="predicted"/>
<protein>
    <recommendedName>
        <fullName evidence="3">30S ribosomal protein S21</fullName>
    </recommendedName>
</protein>
<dbReference type="EMBL" id="PCSK01000016">
    <property type="protein sequence ID" value="PIP46376.1"/>
    <property type="molecule type" value="Genomic_DNA"/>
</dbReference>
<evidence type="ECO:0000313" key="2">
    <source>
        <dbReference type="Proteomes" id="UP000230007"/>
    </source>
</evidence>
<evidence type="ECO:0000313" key="1">
    <source>
        <dbReference type="EMBL" id="PIP46376.1"/>
    </source>
</evidence>
<reference evidence="1 2" key="1">
    <citation type="submission" date="2017-09" db="EMBL/GenBank/DDBJ databases">
        <title>Depth-based differentiation of microbial function through sediment-hosted aquifers and enrichment of novel symbionts in the deep terrestrial subsurface.</title>
        <authorList>
            <person name="Probst A.J."/>
            <person name="Ladd B."/>
            <person name="Jarett J.K."/>
            <person name="Geller-Mcgrath D.E."/>
            <person name="Sieber C.M."/>
            <person name="Emerson J.B."/>
            <person name="Anantharaman K."/>
            <person name="Thomas B.C."/>
            <person name="Malmstrom R."/>
            <person name="Stieglmeier M."/>
            <person name="Klingl A."/>
            <person name="Woyke T."/>
            <person name="Ryan C.M."/>
            <person name="Banfield J.F."/>
        </authorList>
    </citation>
    <scope>NUCLEOTIDE SEQUENCE [LARGE SCALE GENOMIC DNA]</scope>
    <source>
        <strain evidence="1">CG23_combo_of_CG06-09_8_20_14_all_42_19</strain>
    </source>
</reference>
<comment type="caution">
    <text evidence="1">The sequence shown here is derived from an EMBL/GenBank/DDBJ whole genome shotgun (WGS) entry which is preliminary data.</text>
</comment>
<name>A0A2H0ALS1_9BACT</name>
<gene>
    <name evidence="1" type="ORF">COX15_00800</name>
</gene>
<dbReference type="AlphaFoldDB" id="A0A2H0ALS1"/>